<dbReference type="Pfam" id="PF00795">
    <property type="entry name" value="CN_hydrolase"/>
    <property type="match status" value="1"/>
</dbReference>
<dbReference type="InterPro" id="IPR003010">
    <property type="entry name" value="C-N_Hydrolase"/>
</dbReference>
<name>A0ABQ2LRF0_9ACTN</name>
<dbReference type="InterPro" id="IPR050345">
    <property type="entry name" value="Aliph_Amidase/BUP"/>
</dbReference>
<sequence>MTSLRVALLQGPAGGPRPVEGNLAALDDAARRSAAAGARLLVTPELSLTGYALGDDVAAVAETADGPSARAVAGIASRHGVAIVYGHPERDADAVHNSVALVGRDGRTLARYRKTHLYGGYERAHYTPGGRLLVQADLEGVRVGLLVCYDVEFPETVRAHALAGTELLAVPTALMRPYDIVPRTLVPARSWENQLYVAYANRAGREGEFDFAGLSCLAAPDASVPARAGRGEELLVAEVDTGLLAASRERNPYLTDRRPGLYAA</sequence>
<dbReference type="RefSeq" id="WP_189035164.1">
    <property type="nucleotide sequence ID" value="NZ_BMMP01000001.1"/>
</dbReference>
<evidence type="ECO:0000259" key="3">
    <source>
        <dbReference type="PROSITE" id="PS50263"/>
    </source>
</evidence>
<keyword evidence="5" id="KW-1185">Reference proteome</keyword>
<dbReference type="CDD" id="cd07576">
    <property type="entry name" value="R-amidase_like"/>
    <property type="match status" value="1"/>
</dbReference>
<dbReference type="Gene3D" id="3.60.110.10">
    <property type="entry name" value="Carbon-nitrogen hydrolase"/>
    <property type="match status" value="1"/>
</dbReference>
<comment type="similarity">
    <text evidence="1">Belongs to the carbon-nitrogen hydrolase superfamily. NIT1/NIT2 family.</text>
</comment>
<dbReference type="InterPro" id="IPR001110">
    <property type="entry name" value="UPF0012_CS"/>
</dbReference>
<protein>
    <submittedName>
        <fullName evidence="4">Hydrolase</fullName>
    </submittedName>
</protein>
<dbReference type="InterPro" id="IPR036526">
    <property type="entry name" value="C-N_Hydrolase_sf"/>
</dbReference>
<dbReference type="PANTHER" id="PTHR43674:SF2">
    <property type="entry name" value="BETA-UREIDOPROPIONASE"/>
    <property type="match status" value="1"/>
</dbReference>
<dbReference type="PANTHER" id="PTHR43674">
    <property type="entry name" value="NITRILASE C965.09-RELATED"/>
    <property type="match status" value="1"/>
</dbReference>
<evidence type="ECO:0000313" key="5">
    <source>
        <dbReference type="Proteomes" id="UP000631535"/>
    </source>
</evidence>
<evidence type="ECO:0000313" key="4">
    <source>
        <dbReference type="EMBL" id="GGO42265.1"/>
    </source>
</evidence>
<reference evidence="5" key="1">
    <citation type="journal article" date="2019" name="Int. J. Syst. Evol. Microbiol.">
        <title>The Global Catalogue of Microorganisms (GCM) 10K type strain sequencing project: providing services to taxonomists for standard genome sequencing and annotation.</title>
        <authorList>
            <consortium name="The Broad Institute Genomics Platform"/>
            <consortium name="The Broad Institute Genome Sequencing Center for Infectious Disease"/>
            <person name="Wu L."/>
            <person name="Ma J."/>
        </authorList>
    </citation>
    <scope>NUCLEOTIDE SEQUENCE [LARGE SCALE GENOMIC DNA]</scope>
    <source>
        <strain evidence="5">CGMCC 4.7178</strain>
    </source>
</reference>
<evidence type="ECO:0000256" key="1">
    <source>
        <dbReference type="ARBA" id="ARBA00010613"/>
    </source>
</evidence>
<evidence type="ECO:0000256" key="2">
    <source>
        <dbReference type="ARBA" id="ARBA00022801"/>
    </source>
</evidence>
<accession>A0ABQ2LRF0</accession>
<feature type="domain" description="CN hydrolase" evidence="3">
    <location>
        <begin position="4"/>
        <end position="241"/>
    </location>
</feature>
<organism evidence="4 5">
    <name type="scientific">Streptomyces daqingensis</name>
    <dbReference type="NCBI Taxonomy" id="1472640"/>
    <lineage>
        <taxon>Bacteria</taxon>
        <taxon>Bacillati</taxon>
        <taxon>Actinomycetota</taxon>
        <taxon>Actinomycetes</taxon>
        <taxon>Kitasatosporales</taxon>
        <taxon>Streptomycetaceae</taxon>
        <taxon>Streptomyces</taxon>
    </lineage>
</organism>
<dbReference type="EMBL" id="BMMP01000001">
    <property type="protein sequence ID" value="GGO42265.1"/>
    <property type="molecule type" value="Genomic_DNA"/>
</dbReference>
<dbReference type="SUPFAM" id="SSF56317">
    <property type="entry name" value="Carbon-nitrogen hydrolase"/>
    <property type="match status" value="1"/>
</dbReference>
<keyword evidence="2 4" id="KW-0378">Hydrolase</keyword>
<dbReference type="PROSITE" id="PS50263">
    <property type="entry name" value="CN_HYDROLASE"/>
    <property type="match status" value="1"/>
</dbReference>
<gene>
    <name evidence="4" type="ORF">GCM10012287_02730</name>
</gene>
<proteinExistence type="inferred from homology"/>
<comment type="caution">
    <text evidence="4">The sequence shown here is derived from an EMBL/GenBank/DDBJ whole genome shotgun (WGS) entry which is preliminary data.</text>
</comment>
<dbReference type="PROSITE" id="PS01227">
    <property type="entry name" value="UPF0012"/>
    <property type="match status" value="1"/>
</dbReference>
<dbReference type="GO" id="GO:0016787">
    <property type="term" value="F:hydrolase activity"/>
    <property type="evidence" value="ECO:0007669"/>
    <property type="project" value="UniProtKB-KW"/>
</dbReference>
<dbReference type="InterPro" id="IPR044083">
    <property type="entry name" value="RamA-like"/>
</dbReference>
<dbReference type="Proteomes" id="UP000631535">
    <property type="component" value="Unassembled WGS sequence"/>
</dbReference>